<feature type="transmembrane region" description="Helical" evidence="1">
    <location>
        <begin position="65"/>
        <end position="82"/>
    </location>
</feature>
<dbReference type="HOGENOM" id="CLU_2257243_0_0_2"/>
<feature type="transmembrane region" description="Helical" evidence="1">
    <location>
        <begin position="40"/>
        <end position="59"/>
    </location>
</feature>
<dbReference type="PaxDb" id="589924-Ferp_0471"/>
<keyword evidence="3" id="KW-1185">Reference proteome</keyword>
<evidence type="ECO:0000256" key="1">
    <source>
        <dbReference type="SAM" id="Phobius"/>
    </source>
</evidence>
<organism evidence="2 3">
    <name type="scientific">Ferroglobus placidus (strain DSM 10642 / AEDII12DO)</name>
    <dbReference type="NCBI Taxonomy" id="589924"/>
    <lineage>
        <taxon>Archaea</taxon>
        <taxon>Methanobacteriati</taxon>
        <taxon>Methanobacteriota</taxon>
        <taxon>Archaeoglobi</taxon>
        <taxon>Archaeoglobales</taxon>
        <taxon>Archaeoglobaceae</taxon>
        <taxon>Ferroglobus</taxon>
    </lineage>
</organism>
<keyword evidence="1" id="KW-1133">Transmembrane helix</keyword>
<protein>
    <submittedName>
        <fullName evidence="2">Uncharacterized protein</fullName>
    </submittedName>
</protein>
<evidence type="ECO:0000313" key="3">
    <source>
        <dbReference type="Proteomes" id="UP000002613"/>
    </source>
</evidence>
<keyword evidence="1" id="KW-0812">Transmembrane</keyword>
<evidence type="ECO:0000313" key="2">
    <source>
        <dbReference type="EMBL" id="ADC64645.1"/>
    </source>
</evidence>
<dbReference type="GeneID" id="8777970"/>
<dbReference type="RefSeq" id="WP_012964991.1">
    <property type="nucleotide sequence ID" value="NC_013849.1"/>
</dbReference>
<keyword evidence="1" id="KW-0472">Membrane</keyword>
<dbReference type="EMBL" id="CP001899">
    <property type="protein sequence ID" value="ADC64645.1"/>
    <property type="molecule type" value="Genomic_DNA"/>
</dbReference>
<name>D3S312_FERPA</name>
<dbReference type="Proteomes" id="UP000002613">
    <property type="component" value="Chromosome"/>
</dbReference>
<gene>
    <name evidence="2" type="ordered locus">Ferp_0471</name>
</gene>
<dbReference type="KEGG" id="fpl:Ferp_0471"/>
<proteinExistence type="predicted"/>
<accession>D3S312</accession>
<sequence>MGDTAIVLVGLLIGLVLGLSGVATLLNLMSDVVSNAQTQLSQLGAASTIILLVMALILIIKVRVLSSLIVGAIVGAVAEFILEANGIHIFEAIRSAVFGLLGS</sequence>
<dbReference type="AlphaFoldDB" id="D3S312"/>
<dbReference type="eggNOG" id="arCOG10228">
    <property type="taxonomic scope" value="Archaea"/>
</dbReference>
<reference evidence="3" key="1">
    <citation type="submission" date="2010-02" db="EMBL/GenBank/DDBJ databases">
        <title>Complete sequence of Ferroglobus placidus DSM 10642.</title>
        <authorList>
            <consortium name="US DOE Joint Genome Institute"/>
            <person name="Lucas S."/>
            <person name="Copeland A."/>
            <person name="Lapidus A."/>
            <person name="Cheng J.-F."/>
            <person name="Bruce D."/>
            <person name="Goodwin L."/>
            <person name="Pitluck S."/>
            <person name="Saunders E."/>
            <person name="Brettin T."/>
            <person name="Detter J.C."/>
            <person name="Han C."/>
            <person name="Tapia R."/>
            <person name="Larimer F."/>
            <person name="Land M."/>
            <person name="Hauser L."/>
            <person name="Kyrpides N."/>
            <person name="Ivanova N."/>
            <person name="Holmes D."/>
            <person name="Lovley D."/>
            <person name="Kyrpides N."/>
            <person name="Anderson I.J."/>
            <person name="Woyke T."/>
        </authorList>
    </citation>
    <scope>NUCLEOTIDE SEQUENCE [LARGE SCALE GENOMIC DNA]</scope>
    <source>
        <strain evidence="3">DSM 10642 / AEDII12DO</strain>
    </source>
</reference>
<reference evidence="2 3" key="2">
    <citation type="journal article" date="2011" name="Stand. Genomic Sci.">
        <title>Complete genome sequence of Ferroglobus placidus AEDII12DO.</title>
        <authorList>
            <person name="Anderson I."/>
            <person name="Risso C."/>
            <person name="Holmes D."/>
            <person name="Lucas S."/>
            <person name="Copeland A."/>
            <person name="Lapidus A."/>
            <person name="Cheng J.F."/>
            <person name="Bruce D."/>
            <person name="Goodwin L."/>
            <person name="Pitluck S."/>
            <person name="Saunders E."/>
            <person name="Brettin T."/>
            <person name="Detter J.C."/>
            <person name="Han C."/>
            <person name="Tapia R."/>
            <person name="Larimer F."/>
            <person name="Land M."/>
            <person name="Hauser L."/>
            <person name="Woyke T."/>
            <person name="Lovley D."/>
            <person name="Kyrpides N."/>
            <person name="Ivanova N."/>
        </authorList>
    </citation>
    <scope>NUCLEOTIDE SEQUENCE [LARGE SCALE GENOMIC DNA]</scope>
    <source>
        <strain evidence="3">DSM 10642 / AEDII12DO</strain>
    </source>
</reference>
<feature type="transmembrane region" description="Helical" evidence="1">
    <location>
        <begin position="6"/>
        <end position="28"/>
    </location>
</feature>